<evidence type="ECO:0000313" key="2">
    <source>
        <dbReference type="EMBL" id="KAF7687698.1"/>
    </source>
</evidence>
<protein>
    <submittedName>
        <fullName evidence="2">Uncharacterized protein</fullName>
    </submittedName>
</protein>
<organism evidence="2 3">
    <name type="scientific">Silurus meridionalis</name>
    <name type="common">Southern catfish</name>
    <name type="synonym">Silurus soldatovi meridionalis</name>
    <dbReference type="NCBI Taxonomy" id="175797"/>
    <lineage>
        <taxon>Eukaryota</taxon>
        <taxon>Metazoa</taxon>
        <taxon>Chordata</taxon>
        <taxon>Craniata</taxon>
        <taxon>Vertebrata</taxon>
        <taxon>Euteleostomi</taxon>
        <taxon>Actinopterygii</taxon>
        <taxon>Neopterygii</taxon>
        <taxon>Teleostei</taxon>
        <taxon>Ostariophysi</taxon>
        <taxon>Siluriformes</taxon>
        <taxon>Siluridae</taxon>
        <taxon>Silurus</taxon>
    </lineage>
</organism>
<keyword evidence="3" id="KW-1185">Reference proteome</keyword>
<dbReference type="AlphaFoldDB" id="A0A8T0A739"/>
<evidence type="ECO:0000313" key="3">
    <source>
        <dbReference type="Proteomes" id="UP000606274"/>
    </source>
</evidence>
<feature type="region of interest" description="Disordered" evidence="1">
    <location>
        <begin position="143"/>
        <end position="171"/>
    </location>
</feature>
<name>A0A8T0A739_SILME</name>
<proteinExistence type="predicted"/>
<evidence type="ECO:0000256" key="1">
    <source>
        <dbReference type="SAM" id="MobiDB-lite"/>
    </source>
</evidence>
<feature type="region of interest" description="Disordered" evidence="1">
    <location>
        <begin position="77"/>
        <end position="111"/>
    </location>
</feature>
<dbReference type="Proteomes" id="UP000606274">
    <property type="component" value="Unassembled WGS sequence"/>
</dbReference>
<dbReference type="EMBL" id="JABFDY010000027">
    <property type="protein sequence ID" value="KAF7687698.1"/>
    <property type="molecule type" value="Genomic_DNA"/>
</dbReference>
<comment type="caution">
    <text evidence="2">The sequence shown here is derived from an EMBL/GenBank/DDBJ whole genome shotgun (WGS) entry which is preliminary data.</text>
</comment>
<reference evidence="2" key="1">
    <citation type="submission" date="2020-08" db="EMBL/GenBank/DDBJ databases">
        <title>Chromosome-level assembly of Southern catfish (Silurus meridionalis) provides insights into visual adaptation to the nocturnal and benthic lifestyles.</title>
        <authorList>
            <person name="Zhang Y."/>
            <person name="Wang D."/>
            <person name="Peng Z."/>
        </authorList>
    </citation>
    <scope>NUCLEOTIDE SEQUENCE</scope>
    <source>
        <strain evidence="2">SWU-2019-XX</strain>
        <tissue evidence="2">Muscle</tissue>
    </source>
</reference>
<gene>
    <name evidence="2" type="ORF">HF521_014926</name>
</gene>
<sequence length="506" mass="57355">MATVTLQDPVPSNMLYAGPFFPTSFPQTRKVITVRDPHDDTRDIIAEIHGQRRTSSPTPPQINKIPREQFLFGWPPKKERKNKKVNKSVQKEQMEQVKPSAPEEPVTTLRSSPAWKHNISVLGDQQCEPVTPTRSKWRHAMKVPLPPRAKPPKKADPETDLAPSANSVQDEADQEIITRLFGDISVDSLTPTHSICNDMVNTYTDPELKSEQSKEKPHRQIRYGVFQRKEDYKRKVNKVVQMEQMEPVKPSAPEEPVTTLRSSPAWKHNISILGDQPCEPVTPTRPKWRHAMKVPLPPRATPLKKADPETDFAPSANSVQDEADQEIITSLFGDISVDSLTLTHATCNDMVNTYTDPELKSEQSKKNPHRQIRFGVFQRKEDYKRKVNKVVQKGQMDPSKPVTTLRSSSAWKHNTSIMYDQQRKPVSPMRPKWSDVVKASLRIATPPKKANDETVPASAVYSVQKRSVHTAVGTALESMKHEVKSNVQVWQSSKRKRKKNNAVVVL</sequence>
<accession>A0A8T0A739</accession>